<organism evidence="1">
    <name type="scientific">Arundo donax</name>
    <name type="common">Giant reed</name>
    <name type="synonym">Donax arundinaceus</name>
    <dbReference type="NCBI Taxonomy" id="35708"/>
    <lineage>
        <taxon>Eukaryota</taxon>
        <taxon>Viridiplantae</taxon>
        <taxon>Streptophyta</taxon>
        <taxon>Embryophyta</taxon>
        <taxon>Tracheophyta</taxon>
        <taxon>Spermatophyta</taxon>
        <taxon>Magnoliopsida</taxon>
        <taxon>Liliopsida</taxon>
        <taxon>Poales</taxon>
        <taxon>Poaceae</taxon>
        <taxon>PACMAD clade</taxon>
        <taxon>Arundinoideae</taxon>
        <taxon>Arundineae</taxon>
        <taxon>Arundo</taxon>
    </lineage>
</organism>
<accession>A0A0A8ZK28</accession>
<reference evidence="1" key="1">
    <citation type="submission" date="2014-09" db="EMBL/GenBank/DDBJ databases">
        <authorList>
            <person name="Magalhaes I.L.F."/>
            <person name="Oliveira U."/>
            <person name="Santos F.R."/>
            <person name="Vidigal T.H.D.A."/>
            <person name="Brescovit A.D."/>
            <person name="Santos A.J."/>
        </authorList>
    </citation>
    <scope>NUCLEOTIDE SEQUENCE</scope>
    <source>
        <tissue evidence="1">Shoot tissue taken approximately 20 cm above the soil surface</tissue>
    </source>
</reference>
<evidence type="ECO:0000313" key="1">
    <source>
        <dbReference type="EMBL" id="JAD39136.1"/>
    </source>
</evidence>
<dbReference type="EMBL" id="GBRH01258759">
    <property type="protein sequence ID" value="JAD39136.1"/>
    <property type="molecule type" value="Transcribed_RNA"/>
</dbReference>
<dbReference type="AlphaFoldDB" id="A0A0A8ZK28"/>
<reference evidence="1" key="2">
    <citation type="journal article" date="2015" name="Data Brief">
        <title>Shoot transcriptome of the giant reed, Arundo donax.</title>
        <authorList>
            <person name="Barrero R.A."/>
            <person name="Guerrero F.D."/>
            <person name="Moolhuijzen P."/>
            <person name="Goolsby J.A."/>
            <person name="Tidwell J."/>
            <person name="Bellgard S.E."/>
            <person name="Bellgard M.I."/>
        </authorList>
    </citation>
    <scope>NUCLEOTIDE SEQUENCE</scope>
    <source>
        <tissue evidence="1">Shoot tissue taken approximately 20 cm above the soil surface</tissue>
    </source>
</reference>
<proteinExistence type="predicted"/>
<sequence>MERLNRNISHSTIEPAPRSRLEYSNFLIAQLNRHQGLNCSIKSNSITSMFGNIQEVEWEIRRGSLW</sequence>
<protein>
    <submittedName>
        <fullName evidence="1">Uncharacterized protein</fullName>
    </submittedName>
</protein>
<name>A0A0A8ZK28_ARUDO</name>